<reference evidence="3" key="1">
    <citation type="submission" date="2021-02" db="EMBL/GenBank/DDBJ databases">
        <authorList>
            <person name="Nowell W R."/>
        </authorList>
    </citation>
    <scope>NUCLEOTIDE SEQUENCE</scope>
</reference>
<proteinExistence type="predicted"/>
<gene>
    <name evidence="3" type="ORF">OVA965_LOCUS22436</name>
    <name evidence="4" type="ORF">TMI583_LOCUS23150</name>
</gene>
<feature type="region of interest" description="Disordered" evidence="1">
    <location>
        <begin position="70"/>
        <end position="93"/>
    </location>
</feature>
<keyword evidence="2" id="KW-0812">Transmembrane</keyword>
<name>A0A8S2EC45_9BILA</name>
<comment type="caution">
    <text evidence="3">The sequence shown here is derived from an EMBL/GenBank/DDBJ whole genome shotgun (WGS) entry which is preliminary data.</text>
</comment>
<keyword evidence="2" id="KW-1133">Transmembrane helix</keyword>
<protein>
    <submittedName>
        <fullName evidence="3">Uncharacterized protein</fullName>
    </submittedName>
</protein>
<feature type="transmembrane region" description="Helical" evidence="2">
    <location>
        <begin position="108"/>
        <end position="130"/>
    </location>
</feature>
<dbReference type="Proteomes" id="UP000677228">
    <property type="component" value="Unassembled WGS sequence"/>
</dbReference>
<evidence type="ECO:0000313" key="4">
    <source>
        <dbReference type="EMBL" id="CAF3979725.1"/>
    </source>
</evidence>
<dbReference type="Proteomes" id="UP000682733">
    <property type="component" value="Unassembled WGS sequence"/>
</dbReference>
<evidence type="ECO:0000313" key="5">
    <source>
        <dbReference type="Proteomes" id="UP000677228"/>
    </source>
</evidence>
<dbReference type="EMBL" id="CAJNOK010012662">
    <property type="protein sequence ID" value="CAF1168250.1"/>
    <property type="molecule type" value="Genomic_DNA"/>
</dbReference>
<dbReference type="EMBL" id="CAJOBA010034186">
    <property type="protein sequence ID" value="CAF3979725.1"/>
    <property type="molecule type" value="Genomic_DNA"/>
</dbReference>
<dbReference type="AlphaFoldDB" id="A0A8S2EC45"/>
<accession>A0A8S2EC45</accession>
<organism evidence="3 5">
    <name type="scientific">Didymodactylos carnosus</name>
    <dbReference type="NCBI Taxonomy" id="1234261"/>
    <lineage>
        <taxon>Eukaryota</taxon>
        <taxon>Metazoa</taxon>
        <taxon>Spiralia</taxon>
        <taxon>Gnathifera</taxon>
        <taxon>Rotifera</taxon>
        <taxon>Eurotatoria</taxon>
        <taxon>Bdelloidea</taxon>
        <taxon>Philodinida</taxon>
        <taxon>Philodinidae</taxon>
        <taxon>Didymodactylos</taxon>
    </lineage>
</organism>
<evidence type="ECO:0000256" key="1">
    <source>
        <dbReference type="SAM" id="MobiDB-lite"/>
    </source>
</evidence>
<sequence>EQNEDQMYPYLTARRSEYPPVTVPQNSVDPRFSQIINRANFMPQYQQPVARASAIEPQFSSSSTSQLVRSDAWGAGPLPPKNRMNPMAGEKPESGFAKTCSKMSSSKMVFLLIGLIVCGIPLAVMTTLWLSSRSSASSITATSTTVQCYAYSSLTDPYRVMANGYTCNTGSYDSSLTAGWYRISGSAGSQLITTMPSSTCSCGISFPGWFNGSLPTSAGTLKTGNVCFYTGTCGFSVSPISVLNCNGYYVWYLLPTTSISYRYCTQA</sequence>
<evidence type="ECO:0000256" key="2">
    <source>
        <dbReference type="SAM" id="Phobius"/>
    </source>
</evidence>
<evidence type="ECO:0000313" key="3">
    <source>
        <dbReference type="EMBL" id="CAF1168250.1"/>
    </source>
</evidence>
<keyword evidence="2" id="KW-0472">Membrane</keyword>
<feature type="non-terminal residue" evidence="3">
    <location>
        <position position="1"/>
    </location>
</feature>